<dbReference type="Pfam" id="PF12704">
    <property type="entry name" value="MacB_PCD"/>
    <property type="match status" value="1"/>
</dbReference>
<dbReference type="PANTHER" id="PTHR30572">
    <property type="entry name" value="MEMBRANE COMPONENT OF TRANSPORTER-RELATED"/>
    <property type="match status" value="1"/>
</dbReference>
<keyword evidence="4 7" id="KW-1133">Transmembrane helix</keyword>
<accession>S7TFT2</accession>
<reference evidence="10 11" key="1">
    <citation type="journal article" date="2013" name="Genome Announc.">
        <title>Draft genome sequences for three mercury-methylating, sulfate-reducing bacteria.</title>
        <authorList>
            <person name="Brown S.D."/>
            <person name="Hurt R.A.Jr."/>
            <person name="Gilmour C.C."/>
            <person name="Elias D.A."/>
        </authorList>
    </citation>
    <scope>NUCLEOTIDE SEQUENCE [LARGE SCALE GENOMIC DNA]</scope>
    <source>
        <strain evidence="10 11">DSM 16529</strain>
    </source>
</reference>
<evidence type="ECO:0000256" key="2">
    <source>
        <dbReference type="ARBA" id="ARBA00022475"/>
    </source>
</evidence>
<dbReference type="Pfam" id="PF02687">
    <property type="entry name" value="FtsX"/>
    <property type="match status" value="1"/>
</dbReference>
<feature type="domain" description="MacB-like periplasmic core" evidence="9">
    <location>
        <begin position="18"/>
        <end position="204"/>
    </location>
</feature>
<dbReference type="EMBL" id="ATHI01000004">
    <property type="protein sequence ID" value="EPR35465.1"/>
    <property type="molecule type" value="Genomic_DNA"/>
</dbReference>
<dbReference type="AlphaFoldDB" id="S7TFT2"/>
<evidence type="ECO:0000256" key="1">
    <source>
        <dbReference type="ARBA" id="ARBA00004651"/>
    </source>
</evidence>
<comment type="caution">
    <text evidence="10">The sequence shown here is derived from an EMBL/GenBank/DDBJ whole genome shotgun (WGS) entry which is preliminary data.</text>
</comment>
<dbReference type="PATRIC" id="fig|1121439.3.peg.554"/>
<evidence type="ECO:0000259" key="9">
    <source>
        <dbReference type="Pfam" id="PF12704"/>
    </source>
</evidence>
<dbReference type="InterPro" id="IPR003838">
    <property type="entry name" value="ABC3_permease_C"/>
</dbReference>
<feature type="transmembrane region" description="Helical" evidence="7">
    <location>
        <begin position="260"/>
        <end position="284"/>
    </location>
</feature>
<feature type="transmembrane region" description="Helical" evidence="7">
    <location>
        <begin position="350"/>
        <end position="369"/>
    </location>
</feature>
<sequence>MGILLIPWRNLRRKPLRTALMILVFAAGVAAVSALATLSTQVGDNLEAKMSAYGANILVTPKRESLHVSYGGMQLGDVSYDVGALNAEATVAAIRSIHHRDRLAAVAPKLALLAQVDGQSVGVIGVDFDQELRIKSYWWPEGEMPKEPFHVLAGAHAARALGLSPGSEVVLMDRPFVVAGVLNVTGGDDDNVIFADITALQDATGKPGAAHFVEIAALCAGCPIEDITDQLEAALPNAEVITMQQVVRERMMTVDFVQRLAAGISAVILLTACVMIGLSIFTSVNERIHEIGLLRALGFSKGSVFAVFSLEAVGMGLVAGVLGQIGGMFASERLAGLVGLGDAAIATFDPLHFVLALVVVPLLAALAALPPALKAARVEPSQALVML</sequence>
<evidence type="ECO:0000313" key="11">
    <source>
        <dbReference type="Proteomes" id="UP000014975"/>
    </source>
</evidence>
<comment type="similarity">
    <text evidence="6">Belongs to the ABC-4 integral membrane protein family.</text>
</comment>
<comment type="subcellular location">
    <subcellularLocation>
        <location evidence="1">Cell membrane</location>
        <topology evidence="1">Multi-pass membrane protein</topology>
    </subcellularLocation>
</comment>
<evidence type="ECO:0000256" key="7">
    <source>
        <dbReference type="SAM" id="Phobius"/>
    </source>
</evidence>
<dbReference type="RefSeq" id="WP_020886052.1">
    <property type="nucleotide sequence ID" value="NZ_ATHI01000004.1"/>
</dbReference>
<organism evidence="10 11">
    <name type="scientific">Alkalidesulfovibrio alkalitolerans DSM 16529</name>
    <dbReference type="NCBI Taxonomy" id="1121439"/>
    <lineage>
        <taxon>Bacteria</taxon>
        <taxon>Pseudomonadati</taxon>
        <taxon>Thermodesulfobacteriota</taxon>
        <taxon>Desulfovibrionia</taxon>
        <taxon>Desulfovibrionales</taxon>
        <taxon>Desulfovibrionaceae</taxon>
        <taxon>Alkalidesulfovibrio</taxon>
    </lineage>
</organism>
<dbReference type="eggNOG" id="COG0577">
    <property type="taxonomic scope" value="Bacteria"/>
</dbReference>
<evidence type="ECO:0000256" key="3">
    <source>
        <dbReference type="ARBA" id="ARBA00022692"/>
    </source>
</evidence>
<dbReference type="InterPro" id="IPR025857">
    <property type="entry name" value="MacB_PCD"/>
</dbReference>
<dbReference type="GO" id="GO:0005886">
    <property type="term" value="C:plasma membrane"/>
    <property type="evidence" value="ECO:0007669"/>
    <property type="project" value="UniProtKB-SubCell"/>
</dbReference>
<gene>
    <name evidence="10" type="ORF">dsat_2166</name>
</gene>
<proteinExistence type="inferred from homology"/>
<keyword evidence="3 7" id="KW-0812">Transmembrane</keyword>
<dbReference type="Proteomes" id="UP000014975">
    <property type="component" value="Unassembled WGS sequence"/>
</dbReference>
<protein>
    <submittedName>
        <fullName evidence="10">MacB-like periplasmic core domain containing protein</fullName>
    </submittedName>
</protein>
<dbReference type="GO" id="GO:0022857">
    <property type="term" value="F:transmembrane transporter activity"/>
    <property type="evidence" value="ECO:0007669"/>
    <property type="project" value="TreeGrafter"/>
</dbReference>
<keyword evidence="2" id="KW-1003">Cell membrane</keyword>
<evidence type="ECO:0000256" key="5">
    <source>
        <dbReference type="ARBA" id="ARBA00023136"/>
    </source>
</evidence>
<evidence type="ECO:0000256" key="4">
    <source>
        <dbReference type="ARBA" id="ARBA00022989"/>
    </source>
</evidence>
<feature type="domain" description="ABC3 transporter permease C-terminal" evidence="8">
    <location>
        <begin position="264"/>
        <end position="380"/>
    </location>
</feature>
<keyword evidence="5 7" id="KW-0472">Membrane</keyword>
<dbReference type="PANTHER" id="PTHR30572:SF4">
    <property type="entry name" value="ABC TRANSPORTER PERMEASE YTRF"/>
    <property type="match status" value="1"/>
</dbReference>
<dbReference type="OrthoDB" id="239678at2"/>
<feature type="transmembrane region" description="Helical" evidence="7">
    <location>
        <begin position="304"/>
        <end position="330"/>
    </location>
</feature>
<evidence type="ECO:0000256" key="6">
    <source>
        <dbReference type="ARBA" id="ARBA00038076"/>
    </source>
</evidence>
<name>S7TFT2_9BACT</name>
<dbReference type="InterPro" id="IPR050250">
    <property type="entry name" value="Macrolide_Exporter_MacB"/>
</dbReference>
<dbReference type="STRING" id="1121439.dsat_2166"/>
<keyword evidence="11" id="KW-1185">Reference proteome</keyword>
<evidence type="ECO:0000259" key="8">
    <source>
        <dbReference type="Pfam" id="PF02687"/>
    </source>
</evidence>
<evidence type="ECO:0000313" key="10">
    <source>
        <dbReference type="EMBL" id="EPR35465.1"/>
    </source>
</evidence>